<evidence type="ECO:0000313" key="4">
    <source>
        <dbReference type="Proteomes" id="UP000008281"/>
    </source>
</evidence>
<keyword evidence="2" id="KW-0472">Membrane</keyword>
<dbReference type="InParanoid" id="E3LT86"/>
<dbReference type="AlphaFoldDB" id="E3LT86"/>
<keyword evidence="2" id="KW-1133">Transmembrane helix</keyword>
<feature type="compositionally biased region" description="Polar residues" evidence="1">
    <location>
        <begin position="171"/>
        <end position="184"/>
    </location>
</feature>
<sequence>MSTSRQQHRRNNVLHVYQLIRNLLARKPGTVVSQLDLKDVRQCCKNQHIQLRNSPHGSSNLREQQHRREVPAGINNRLQGKATTSSFTTSRTGHVVLIDTQTIIQRHKWPQGVITSIKRSIDGQPQSVMVRRRTQELQKSVNQRIPLGNWGLPAEDLNEEENSKSVPPQVESESNPTILPTKTPDTLLRKRGRPPGSKNKPKDSTNQGKTTTTNDNQEPATSRFKSKSRGPKSSRRKEDRSRSHLPRKAKICTSNNETQDTQPIGDNQSISPKVKMFGSSAPGVSRPSYGRPQPKNVSDRLSRYRSHQITTCNQPQSQCKLNQLTLTIPAGKGLTIDGTNEEERSRRKELPATRRNYNLNYRQRQCNDAPANTSCHVIIILAGALILVSLINAISFL</sequence>
<accession>E3LT86</accession>
<protein>
    <recommendedName>
        <fullName evidence="5">DUF5641 domain-containing protein</fullName>
    </recommendedName>
</protein>
<feature type="compositionally biased region" description="Polar residues" evidence="1">
    <location>
        <begin position="252"/>
        <end position="271"/>
    </location>
</feature>
<feature type="transmembrane region" description="Helical" evidence="2">
    <location>
        <begin position="376"/>
        <end position="396"/>
    </location>
</feature>
<evidence type="ECO:0008006" key="5">
    <source>
        <dbReference type="Google" id="ProtNLM"/>
    </source>
</evidence>
<evidence type="ECO:0000256" key="2">
    <source>
        <dbReference type="SAM" id="Phobius"/>
    </source>
</evidence>
<keyword evidence="4" id="KW-1185">Reference proteome</keyword>
<dbReference type="EMBL" id="DS268414">
    <property type="protein sequence ID" value="EFP09617.1"/>
    <property type="molecule type" value="Genomic_DNA"/>
</dbReference>
<feature type="compositionally biased region" description="Polar residues" evidence="1">
    <location>
        <begin position="204"/>
        <end position="220"/>
    </location>
</feature>
<evidence type="ECO:0000256" key="1">
    <source>
        <dbReference type="SAM" id="MobiDB-lite"/>
    </source>
</evidence>
<name>E3LT86_CAERE</name>
<dbReference type="HOGENOM" id="CLU_694923_0_0_1"/>
<feature type="compositionally biased region" description="Basic residues" evidence="1">
    <location>
        <begin position="224"/>
        <end position="235"/>
    </location>
</feature>
<keyword evidence="2" id="KW-0812">Transmembrane</keyword>
<gene>
    <name evidence="3" type="ORF">CRE_25451</name>
</gene>
<reference evidence="3" key="1">
    <citation type="submission" date="2007-07" db="EMBL/GenBank/DDBJ databases">
        <title>PCAP assembly of the Caenorhabditis remanei genome.</title>
        <authorList>
            <consortium name="The Caenorhabditis remanei Sequencing Consortium"/>
            <person name="Wilson R.K."/>
        </authorList>
    </citation>
    <scope>NUCLEOTIDE SEQUENCE [LARGE SCALE GENOMIC DNA]</scope>
    <source>
        <strain evidence="3">PB4641</strain>
    </source>
</reference>
<dbReference type="Proteomes" id="UP000008281">
    <property type="component" value="Unassembled WGS sequence"/>
</dbReference>
<feature type="region of interest" description="Disordered" evidence="1">
    <location>
        <begin position="139"/>
        <end position="298"/>
    </location>
</feature>
<evidence type="ECO:0000313" key="3">
    <source>
        <dbReference type="EMBL" id="EFP09617.1"/>
    </source>
</evidence>
<proteinExistence type="predicted"/>
<organism evidence="4">
    <name type="scientific">Caenorhabditis remanei</name>
    <name type="common">Caenorhabditis vulgaris</name>
    <dbReference type="NCBI Taxonomy" id="31234"/>
    <lineage>
        <taxon>Eukaryota</taxon>
        <taxon>Metazoa</taxon>
        <taxon>Ecdysozoa</taxon>
        <taxon>Nematoda</taxon>
        <taxon>Chromadorea</taxon>
        <taxon>Rhabditida</taxon>
        <taxon>Rhabditina</taxon>
        <taxon>Rhabditomorpha</taxon>
        <taxon>Rhabditoidea</taxon>
        <taxon>Rhabditidae</taxon>
        <taxon>Peloderinae</taxon>
        <taxon>Caenorhabditis</taxon>
    </lineage>
</organism>